<organism evidence="1 2">
    <name type="scientific">Rhodocytophaga aerolata</name>
    <dbReference type="NCBI Taxonomy" id="455078"/>
    <lineage>
        <taxon>Bacteria</taxon>
        <taxon>Pseudomonadati</taxon>
        <taxon>Bacteroidota</taxon>
        <taxon>Cytophagia</taxon>
        <taxon>Cytophagales</taxon>
        <taxon>Rhodocytophagaceae</taxon>
        <taxon>Rhodocytophaga</taxon>
    </lineage>
</organism>
<sequence length="102" mass="11138">MLPIKRFIFLLTGYLGIPLLIAAQGVPANLPGELSLEQCIEYAIKNQPGVRQALLNESIGEQEIKANLAGFLRFPHSITCSISSNCLPPSYQILRIFLRAGG</sequence>
<dbReference type="SUPFAM" id="SSF56954">
    <property type="entry name" value="Outer membrane efflux proteins (OEP)"/>
    <property type="match status" value="1"/>
</dbReference>
<dbReference type="RefSeq" id="WP_302039201.1">
    <property type="nucleotide sequence ID" value="NZ_JAUKPO010000011.1"/>
</dbReference>
<proteinExistence type="predicted"/>
<evidence type="ECO:0000313" key="1">
    <source>
        <dbReference type="EMBL" id="MDO1448401.1"/>
    </source>
</evidence>
<dbReference type="Proteomes" id="UP001168528">
    <property type="component" value="Unassembled WGS sequence"/>
</dbReference>
<reference evidence="1" key="1">
    <citation type="submission" date="2023-07" db="EMBL/GenBank/DDBJ databases">
        <title>The genome sequence of Rhodocytophaga aerolata KACC 12507.</title>
        <authorList>
            <person name="Zhang X."/>
        </authorList>
    </citation>
    <scope>NUCLEOTIDE SEQUENCE</scope>
    <source>
        <strain evidence="1">KACC 12507</strain>
    </source>
</reference>
<keyword evidence="2" id="KW-1185">Reference proteome</keyword>
<comment type="caution">
    <text evidence="1">The sequence shown here is derived from an EMBL/GenBank/DDBJ whole genome shotgun (WGS) entry which is preliminary data.</text>
</comment>
<evidence type="ECO:0000313" key="2">
    <source>
        <dbReference type="Proteomes" id="UP001168528"/>
    </source>
</evidence>
<accession>A0ABT8R8H1</accession>
<name>A0ABT8R8H1_9BACT</name>
<gene>
    <name evidence="1" type="ORF">Q0590_19150</name>
</gene>
<dbReference type="EMBL" id="JAUKPO010000011">
    <property type="protein sequence ID" value="MDO1448401.1"/>
    <property type="molecule type" value="Genomic_DNA"/>
</dbReference>
<protein>
    <submittedName>
        <fullName evidence="1">Uncharacterized protein</fullName>
    </submittedName>
</protein>